<name>A0A6P2CDT0_9NOCA</name>
<dbReference type="PANTHER" id="PTHR42718:SF40">
    <property type="entry name" value="METHYLENOMYCIN A RESISTANCE PROTEIN"/>
    <property type="match status" value="1"/>
</dbReference>
<feature type="transmembrane region" description="Helical" evidence="5">
    <location>
        <begin position="123"/>
        <end position="144"/>
    </location>
</feature>
<dbReference type="GO" id="GO:0005886">
    <property type="term" value="C:plasma membrane"/>
    <property type="evidence" value="ECO:0007669"/>
    <property type="project" value="UniProtKB-SubCell"/>
</dbReference>
<proteinExistence type="predicted"/>
<feature type="transmembrane region" description="Helical" evidence="5">
    <location>
        <begin position="441"/>
        <end position="460"/>
    </location>
</feature>
<evidence type="ECO:0000259" key="6">
    <source>
        <dbReference type="PROSITE" id="PS50850"/>
    </source>
</evidence>
<keyword evidence="2 5" id="KW-0812">Transmembrane</keyword>
<feature type="transmembrane region" description="Helical" evidence="5">
    <location>
        <begin position="319"/>
        <end position="340"/>
    </location>
</feature>
<dbReference type="InterPro" id="IPR011701">
    <property type="entry name" value="MFS"/>
</dbReference>
<dbReference type="Gene3D" id="1.20.1250.20">
    <property type="entry name" value="MFS general substrate transporter like domains"/>
    <property type="match status" value="1"/>
</dbReference>
<accession>A0A6P2CDT0</accession>
<dbReference type="CDD" id="cd17321">
    <property type="entry name" value="MFS_MMR_MDR_like"/>
    <property type="match status" value="1"/>
</dbReference>
<dbReference type="InterPro" id="IPR020846">
    <property type="entry name" value="MFS_dom"/>
</dbReference>
<protein>
    <submittedName>
        <fullName evidence="7">MFS transporter</fullName>
    </submittedName>
</protein>
<evidence type="ECO:0000313" key="8">
    <source>
        <dbReference type="Proteomes" id="UP000471120"/>
    </source>
</evidence>
<feature type="transmembrane region" description="Helical" evidence="5">
    <location>
        <begin position="156"/>
        <end position="177"/>
    </location>
</feature>
<feature type="transmembrane region" description="Helical" evidence="5">
    <location>
        <begin position="241"/>
        <end position="262"/>
    </location>
</feature>
<comment type="caution">
    <text evidence="7">The sequence shown here is derived from an EMBL/GenBank/DDBJ whole genome shotgun (WGS) entry which is preliminary data.</text>
</comment>
<dbReference type="EMBL" id="QRCM01000001">
    <property type="protein sequence ID" value="TXG90715.1"/>
    <property type="molecule type" value="Genomic_DNA"/>
</dbReference>
<dbReference type="AlphaFoldDB" id="A0A6P2CDT0"/>
<feature type="transmembrane region" description="Helical" evidence="5">
    <location>
        <begin position="347"/>
        <end position="366"/>
    </location>
</feature>
<evidence type="ECO:0000256" key="5">
    <source>
        <dbReference type="SAM" id="Phobius"/>
    </source>
</evidence>
<dbReference type="PROSITE" id="PS50850">
    <property type="entry name" value="MFS"/>
    <property type="match status" value="1"/>
</dbReference>
<dbReference type="Gene3D" id="1.20.1720.10">
    <property type="entry name" value="Multidrug resistance protein D"/>
    <property type="match status" value="1"/>
</dbReference>
<dbReference type="PANTHER" id="PTHR42718">
    <property type="entry name" value="MAJOR FACILITATOR SUPERFAMILY MULTIDRUG TRANSPORTER MFSC"/>
    <property type="match status" value="1"/>
</dbReference>
<feature type="transmembrane region" description="Helical" evidence="5">
    <location>
        <begin position="25"/>
        <end position="46"/>
    </location>
</feature>
<evidence type="ECO:0000256" key="3">
    <source>
        <dbReference type="ARBA" id="ARBA00022989"/>
    </source>
</evidence>
<dbReference type="Pfam" id="PF07690">
    <property type="entry name" value="MFS_1"/>
    <property type="match status" value="1"/>
</dbReference>
<feature type="transmembrane region" description="Helical" evidence="5">
    <location>
        <begin position="66"/>
        <end position="87"/>
    </location>
</feature>
<feature type="transmembrane region" description="Helical" evidence="5">
    <location>
        <begin position="372"/>
        <end position="398"/>
    </location>
</feature>
<feature type="transmembrane region" description="Helical" evidence="5">
    <location>
        <begin position="419"/>
        <end position="435"/>
    </location>
</feature>
<dbReference type="GO" id="GO:0022857">
    <property type="term" value="F:transmembrane transporter activity"/>
    <property type="evidence" value="ECO:0007669"/>
    <property type="project" value="InterPro"/>
</dbReference>
<feature type="transmembrane region" description="Helical" evidence="5">
    <location>
        <begin position="183"/>
        <end position="204"/>
    </location>
</feature>
<evidence type="ECO:0000256" key="2">
    <source>
        <dbReference type="ARBA" id="ARBA00022692"/>
    </source>
</evidence>
<evidence type="ECO:0000313" key="7">
    <source>
        <dbReference type="EMBL" id="TXG90715.1"/>
    </source>
</evidence>
<feature type="transmembrane region" description="Helical" evidence="5">
    <location>
        <begin position="94"/>
        <end position="117"/>
    </location>
</feature>
<evidence type="ECO:0000256" key="4">
    <source>
        <dbReference type="ARBA" id="ARBA00023136"/>
    </source>
</evidence>
<reference evidence="7 8" key="1">
    <citation type="submission" date="2018-07" db="EMBL/GenBank/DDBJ databases">
        <title>Genome sequence of Rhodococcus rhodnii ATCC 35071 from Rhodnius prolixus.</title>
        <authorList>
            <person name="Patel V."/>
            <person name="Vogel K.J."/>
        </authorList>
    </citation>
    <scope>NUCLEOTIDE SEQUENCE [LARGE SCALE GENOMIC DNA]</scope>
    <source>
        <strain evidence="7 8">ATCC 35071</strain>
    </source>
</reference>
<sequence>MLGKPVTTPCSSPASSGLALPTGSALTILAAVSTGFVVAALDLTVVNVAGPELRRSLDLSVESLTWAVDAYILTFASLLILAGAAASRFGARRLYVSGLTLFVLASVACALAPTGAVLIGARAVQGCAAALFIPASLVLLTSLFRDPEQRARMVALWSTAGAAASGVGPVVGGLLVSSLGWRSIFFLNVPVGVVGLVATLRVVSHSPTTAAKRIEYLQHVLLLIAVTAAALLLIGGPSHDWAGATVTTSAVAAVVFAVLFVARERSSNAPIWPRELVRRQGFSSMTAVGFGLNFGLYGILYALGLLLQEEYGLSAGRAGLQLLPIMLVFVAANLAFARVVAKVGVRWPVIIGLVVAAAAYVPVLLLGPRIGLLGLTVSLMIANAGLGVAAPAMTVGVMESAGNAYSHVASSTFNATRQFGTLFGVAVAGSVIASTPTLTGALSILLVVACASYLLSAASVRPFTRSAG</sequence>
<comment type="subcellular location">
    <subcellularLocation>
        <location evidence="1">Cell membrane</location>
        <topology evidence="1">Multi-pass membrane protein</topology>
    </subcellularLocation>
</comment>
<feature type="transmembrane region" description="Helical" evidence="5">
    <location>
        <begin position="216"/>
        <end position="235"/>
    </location>
</feature>
<keyword evidence="4 5" id="KW-0472">Membrane</keyword>
<dbReference type="Proteomes" id="UP000471120">
    <property type="component" value="Unassembled WGS sequence"/>
</dbReference>
<organism evidence="7 8">
    <name type="scientific">Rhodococcus rhodnii</name>
    <dbReference type="NCBI Taxonomy" id="38312"/>
    <lineage>
        <taxon>Bacteria</taxon>
        <taxon>Bacillati</taxon>
        <taxon>Actinomycetota</taxon>
        <taxon>Actinomycetes</taxon>
        <taxon>Mycobacteriales</taxon>
        <taxon>Nocardiaceae</taxon>
        <taxon>Rhodococcus</taxon>
    </lineage>
</organism>
<evidence type="ECO:0000256" key="1">
    <source>
        <dbReference type="ARBA" id="ARBA00004651"/>
    </source>
</evidence>
<dbReference type="InterPro" id="IPR036259">
    <property type="entry name" value="MFS_trans_sf"/>
</dbReference>
<dbReference type="SUPFAM" id="SSF103473">
    <property type="entry name" value="MFS general substrate transporter"/>
    <property type="match status" value="1"/>
</dbReference>
<feature type="transmembrane region" description="Helical" evidence="5">
    <location>
        <begin position="282"/>
        <end position="307"/>
    </location>
</feature>
<gene>
    <name evidence="7" type="ORF">DW322_11415</name>
</gene>
<keyword evidence="3 5" id="KW-1133">Transmembrane helix</keyword>
<feature type="domain" description="Major facilitator superfamily (MFS) profile" evidence="6">
    <location>
        <begin position="28"/>
        <end position="461"/>
    </location>
</feature>